<reference evidence="1 2" key="1">
    <citation type="submission" date="2019-03" db="EMBL/GenBank/DDBJ databases">
        <title>Genomic Encyclopedia of Type Strains, Phase IV (KMG-IV): sequencing the most valuable type-strain genomes for metagenomic binning, comparative biology and taxonomic classification.</title>
        <authorList>
            <person name="Goeker M."/>
        </authorList>
    </citation>
    <scope>NUCLEOTIDE SEQUENCE [LARGE SCALE GENOMIC DNA]</scope>
    <source>
        <strain evidence="1 2">DSM 16998</strain>
    </source>
</reference>
<dbReference type="OrthoDB" id="9775969at2"/>
<proteinExistence type="predicted"/>
<dbReference type="AlphaFoldDB" id="A0A4R6QJR3"/>
<dbReference type="InterPro" id="IPR021409">
    <property type="entry name" value="DUF3047"/>
</dbReference>
<name>A0A4R6QJR3_9BURK</name>
<dbReference type="Proteomes" id="UP000295361">
    <property type="component" value="Unassembled WGS sequence"/>
</dbReference>
<comment type="caution">
    <text evidence="1">The sequence shown here is derived from an EMBL/GenBank/DDBJ whole genome shotgun (WGS) entry which is preliminary data.</text>
</comment>
<organism evidence="1 2">
    <name type="scientific">Roseateles toxinivorans</name>
    <dbReference type="NCBI Taxonomy" id="270368"/>
    <lineage>
        <taxon>Bacteria</taxon>
        <taxon>Pseudomonadati</taxon>
        <taxon>Pseudomonadota</taxon>
        <taxon>Betaproteobacteria</taxon>
        <taxon>Burkholderiales</taxon>
        <taxon>Sphaerotilaceae</taxon>
        <taxon>Roseateles</taxon>
    </lineage>
</organism>
<dbReference type="EMBL" id="SNXS01000004">
    <property type="protein sequence ID" value="TDP63810.1"/>
    <property type="molecule type" value="Genomic_DNA"/>
</dbReference>
<sequence length="272" mass="29814">MSSIAHPIAPADLQRRRLCLGLPALALGGMLGGCASGPTTGAEPAVTAAPGAVVPFSSAAADGSLPCGWAPYVMRRDLPRTRYQTCHQDGKTVLHAQGTGTSSGLQCQVSVDPVQTPWLRWQWRVNEMDARATIDDEDLSDTPTRIIVGFEGDMSRLSFRDRLVFEQVELFTGHKLPFATLMYVWDGQLPVEHVRQHERTGRVRYLVAESGQTQLRQWLAVERNVMADYERVFGEAPGRISSVGVLTDSDDLKSPTEAWYGDIGFFGRPANA</sequence>
<evidence type="ECO:0000313" key="2">
    <source>
        <dbReference type="Proteomes" id="UP000295361"/>
    </source>
</evidence>
<keyword evidence="2" id="KW-1185">Reference proteome</keyword>
<accession>A0A4R6QJR3</accession>
<dbReference type="Pfam" id="PF11249">
    <property type="entry name" value="DUF3047"/>
    <property type="match status" value="1"/>
</dbReference>
<dbReference type="RefSeq" id="WP_133701676.1">
    <property type="nucleotide sequence ID" value="NZ_SNXS01000004.1"/>
</dbReference>
<protein>
    <submittedName>
        <fullName evidence="1">DUF3047 family protein</fullName>
    </submittedName>
</protein>
<gene>
    <name evidence="1" type="ORF">DES47_10492</name>
</gene>
<evidence type="ECO:0000313" key="1">
    <source>
        <dbReference type="EMBL" id="TDP63810.1"/>
    </source>
</evidence>
<dbReference type="InParanoid" id="A0A4R6QJR3"/>